<comment type="subcellular location">
    <subcellularLocation>
        <location evidence="1">Membrane</location>
        <topology evidence="1">Multi-pass membrane protein</topology>
    </subcellularLocation>
</comment>
<dbReference type="InterPro" id="IPR007269">
    <property type="entry name" value="ICMT_MeTrfase"/>
</dbReference>
<dbReference type="Proteomes" id="UP000244161">
    <property type="component" value="Unassembled WGS sequence"/>
</dbReference>
<dbReference type="EMBL" id="QAOM01000024">
    <property type="protein sequence ID" value="PTQ81100.1"/>
    <property type="molecule type" value="Genomic_DNA"/>
</dbReference>
<feature type="transmembrane region" description="Helical" evidence="5">
    <location>
        <begin position="87"/>
        <end position="105"/>
    </location>
</feature>
<dbReference type="Gene3D" id="1.20.120.1630">
    <property type="match status" value="1"/>
</dbReference>
<feature type="transmembrane region" description="Helical" evidence="5">
    <location>
        <begin position="160"/>
        <end position="180"/>
    </location>
</feature>
<feature type="transmembrane region" description="Helical" evidence="5">
    <location>
        <begin position="117"/>
        <end position="139"/>
    </location>
</feature>
<evidence type="ECO:0000313" key="7">
    <source>
        <dbReference type="Proteomes" id="UP000244161"/>
    </source>
</evidence>
<evidence type="ECO:0000256" key="3">
    <source>
        <dbReference type="ARBA" id="ARBA00022989"/>
    </source>
</evidence>
<dbReference type="GO" id="GO:0004671">
    <property type="term" value="F:protein C-terminal S-isoprenylcysteine carboxyl O-methyltransferase activity"/>
    <property type="evidence" value="ECO:0007669"/>
    <property type="project" value="InterPro"/>
</dbReference>
<comment type="caution">
    <text evidence="6">The sequence shown here is derived from an EMBL/GenBank/DDBJ whole genome shotgun (WGS) entry which is preliminary data.</text>
</comment>
<keyword evidence="3 5" id="KW-1133">Transmembrane helix</keyword>
<gene>
    <name evidence="6" type="ORF">C8U37_12414</name>
</gene>
<dbReference type="AlphaFoldDB" id="A0A2T5IBA3"/>
<sequence length="234" mass="27132">MNFMDRKQIRQERRDLLKLVLFRLFSGLLLIGGILFALAGTFRYWQAWLFLAALALPLVMTLVFLLRKDPALLAKRMNLKEPRKEQRKIVQISGMFMLLGFFLPGLDYRFQWSAVPIWLIVVSVVVFECAYAMVVAVFAQNSYASRVVEIQEGQQLIDTGLYAIIRHPMYLASIILYLSIPLMLGSYYAVIPMALSCLEIIARIKDEEEMLKEGLLGYTAYTQRVKYRLLPYIW</sequence>
<proteinExistence type="predicted"/>
<name>A0A2T5IBA3_9LACT</name>
<keyword evidence="2 5" id="KW-0812">Transmembrane</keyword>
<dbReference type="GO" id="GO:0016020">
    <property type="term" value="C:membrane"/>
    <property type="evidence" value="ECO:0007669"/>
    <property type="project" value="UniProtKB-SubCell"/>
</dbReference>
<evidence type="ECO:0000313" key="6">
    <source>
        <dbReference type="EMBL" id="PTQ81100.1"/>
    </source>
</evidence>
<protein>
    <submittedName>
        <fullName evidence="6">Protein-S-isoprenylcysteine O-methyltransferase Ste14</fullName>
    </submittedName>
</protein>
<dbReference type="GO" id="GO:0032259">
    <property type="term" value="P:methylation"/>
    <property type="evidence" value="ECO:0007669"/>
    <property type="project" value="UniProtKB-KW"/>
</dbReference>
<dbReference type="PANTHER" id="PTHR43847:SF1">
    <property type="entry name" value="BLL3993 PROTEIN"/>
    <property type="match status" value="1"/>
</dbReference>
<evidence type="ECO:0000256" key="2">
    <source>
        <dbReference type="ARBA" id="ARBA00022692"/>
    </source>
</evidence>
<dbReference type="Pfam" id="PF04140">
    <property type="entry name" value="ICMT"/>
    <property type="match status" value="1"/>
</dbReference>
<evidence type="ECO:0000256" key="4">
    <source>
        <dbReference type="ARBA" id="ARBA00023136"/>
    </source>
</evidence>
<organism evidence="6 7">
    <name type="scientific">Trichococcus patagoniensis</name>
    <dbReference type="NCBI Taxonomy" id="382641"/>
    <lineage>
        <taxon>Bacteria</taxon>
        <taxon>Bacillati</taxon>
        <taxon>Bacillota</taxon>
        <taxon>Bacilli</taxon>
        <taxon>Lactobacillales</taxon>
        <taxon>Carnobacteriaceae</taxon>
        <taxon>Trichococcus</taxon>
    </lineage>
</organism>
<dbReference type="InterPro" id="IPR052527">
    <property type="entry name" value="Metal_cation-efflux_comp"/>
</dbReference>
<dbReference type="PANTHER" id="PTHR43847">
    <property type="entry name" value="BLL3993 PROTEIN"/>
    <property type="match status" value="1"/>
</dbReference>
<reference evidence="6 7" key="1">
    <citation type="submission" date="2018-04" db="EMBL/GenBank/DDBJ databases">
        <title>Genomic Encyclopedia of Archaeal and Bacterial Type Strains, Phase II (KMG-II): from individual species to whole genera.</title>
        <authorList>
            <person name="Goeker M."/>
        </authorList>
    </citation>
    <scope>NUCLEOTIDE SEQUENCE [LARGE SCALE GENOMIC DNA]</scope>
    <source>
        <strain evidence="6 7">DSM 18806</strain>
    </source>
</reference>
<keyword evidence="7" id="KW-1185">Reference proteome</keyword>
<accession>A0A2T5IBA3</accession>
<keyword evidence="6" id="KW-0808">Transferase</keyword>
<keyword evidence="4 5" id="KW-0472">Membrane</keyword>
<evidence type="ECO:0000256" key="1">
    <source>
        <dbReference type="ARBA" id="ARBA00004141"/>
    </source>
</evidence>
<evidence type="ECO:0000256" key="5">
    <source>
        <dbReference type="SAM" id="Phobius"/>
    </source>
</evidence>
<feature type="transmembrane region" description="Helical" evidence="5">
    <location>
        <begin position="45"/>
        <end position="66"/>
    </location>
</feature>
<keyword evidence="6" id="KW-0489">Methyltransferase</keyword>
<feature type="transmembrane region" description="Helical" evidence="5">
    <location>
        <begin position="20"/>
        <end position="39"/>
    </location>
</feature>